<sequence length="288" mass="33221">MGKTLYCWEVFVVYFFISYVALQTKIELVKDFHCFEYSTNSLNCSWLPTDQSPEDLNFYYWYPNASDTIMSDTIACSNYLYSAGKKTGCLIFENFPRHLVYLQVNGTVNGSSIRNIFDVVPLQNVKPPPPKVLITERGNVLYLSWNKPNLSDSRCWKYILNYTNCEESHTNVITTNSCDVPYDSTCQYRFQIQAVYGCSTGKSDWSEVETFGEVEWLTIVIAILIPVLVFFISILCICCFIKHRERIFPKIPQPSISKEQKNVIGNLYVPVENDVECKFSLEKSPTYP</sequence>
<proteinExistence type="predicted"/>
<evidence type="ECO:0000313" key="2">
    <source>
        <dbReference type="Proteomes" id="UP001157502"/>
    </source>
</evidence>
<keyword evidence="2" id="KW-1185">Reference proteome</keyword>
<accession>A0ACC2GXA4</accession>
<name>A0ACC2GXA4_DALPE</name>
<organism evidence="1 2">
    <name type="scientific">Dallia pectoralis</name>
    <name type="common">Alaska blackfish</name>
    <dbReference type="NCBI Taxonomy" id="75939"/>
    <lineage>
        <taxon>Eukaryota</taxon>
        <taxon>Metazoa</taxon>
        <taxon>Chordata</taxon>
        <taxon>Craniata</taxon>
        <taxon>Vertebrata</taxon>
        <taxon>Euteleostomi</taxon>
        <taxon>Actinopterygii</taxon>
        <taxon>Neopterygii</taxon>
        <taxon>Teleostei</taxon>
        <taxon>Protacanthopterygii</taxon>
        <taxon>Esociformes</taxon>
        <taxon>Umbridae</taxon>
        <taxon>Dallia</taxon>
    </lineage>
</organism>
<evidence type="ECO:0000313" key="1">
    <source>
        <dbReference type="EMBL" id="KAJ8008344.1"/>
    </source>
</evidence>
<protein>
    <submittedName>
        <fullName evidence="1">Uncharacterized protein</fullName>
    </submittedName>
</protein>
<dbReference type="Proteomes" id="UP001157502">
    <property type="component" value="Chromosome 8"/>
</dbReference>
<dbReference type="EMBL" id="CM055735">
    <property type="protein sequence ID" value="KAJ8008344.1"/>
    <property type="molecule type" value="Genomic_DNA"/>
</dbReference>
<comment type="caution">
    <text evidence="1">The sequence shown here is derived from an EMBL/GenBank/DDBJ whole genome shotgun (WGS) entry which is preliminary data.</text>
</comment>
<gene>
    <name evidence="1" type="ORF">DPEC_G00103860</name>
</gene>
<reference evidence="1" key="1">
    <citation type="submission" date="2021-05" db="EMBL/GenBank/DDBJ databases">
        <authorList>
            <person name="Pan Q."/>
            <person name="Jouanno E."/>
            <person name="Zahm M."/>
            <person name="Klopp C."/>
            <person name="Cabau C."/>
            <person name="Louis A."/>
            <person name="Berthelot C."/>
            <person name="Parey E."/>
            <person name="Roest Crollius H."/>
            <person name="Montfort J."/>
            <person name="Robinson-Rechavi M."/>
            <person name="Bouchez O."/>
            <person name="Lampietro C."/>
            <person name="Lopez Roques C."/>
            <person name="Donnadieu C."/>
            <person name="Postlethwait J."/>
            <person name="Bobe J."/>
            <person name="Dillon D."/>
            <person name="Chandos A."/>
            <person name="von Hippel F."/>
            <person name="Guiguen Y."/>
        </authorList>
    </citation>
    <scope>NUCLEOTIDE SEQUENCE</scope>
    <source>
        <strain evidence="1">YG-Jan2019</strain>
    </source>
</reference>